<accession>A0ABS6JGA2</accession>
<dbReference type="InterPro" id="IPR050798">
    <property type="entry name" value="YhaM_exoribonuc/phosphodiest"/>
</dbReference>
<dbReference type="EMBL" id="JAHQCS010000106">
    <property type="protein sequence ID" value="MBU9712656.1"/>
    <property type="molecule type" value="Genomic_DNA"/>
</dbReference>
<dbReference type="InterPro" id="IPR003607">
    <property type="entry name" value="HD/PDEase_dom"/>
</dbReference>
<evidence type="ECO:0000259" key="2">
    <source>
        <dbReference type="PROSITE" id="PS51831"/>
    </source>
</evidence>
<dbReference type="PANTHER" id="PTHR37294:SF1">
    <property type="entry name" value="3'-5' EXORIBONUCLEASE YHAM"/>
    <property type="match status" value="1"/>
</dbReference>
<keyword evidence="4" id="KW-1185">Reference proteome</keyword>
<dbReference type="SMART" id="SM00471">
    <property type="entry name" value="HDc"/>
    <property type="match status" value="1"/>
</dbReference>
<feature type="domain" description="HD" evidence="2">
    <location>
        <begin position="163"/>
        <end position="279"/>
    </location>
</feature>
<dbReference type="NCBIfam" id="NF010007">
    <property type="entry name" value="PRK13480.1"/>
    <property type="match status" value="1"/>
</dbReference>
<dbReference type="RefSeq" id="WP_217066834.1">
    <property type="nucleotide sequence ID" value="NZ_JAHQCS010000106.1"/>
</dbReference>
<dbReference type="PROSITE" id="PS51831">
    <property type="entry name" value="HD"/>
    <property type="match status" value="1"/>
</dbReference>
<evidence type="ECO:0000313" key="4">
    <source>
        <dbReference type="Proteomes" id="UP000784880"/>
    </source>
</evidence>
<dbReference type="Pfam" id="PF01966">
    <property type="entry name" value="HD"/>
    <property type="match status" value="1"/>
</dbReference>
<gene>
    <name evidence="3" type="primary">yhaM</name>
    <name evidence="3" type="ORF">KS419_12975</name>
</gene>
<comment type="caution">
    <text evidence="3">The sequence shown here is derived from an EMBL/GenBank/DDBJ whole genome shotgun (WGS) entry which is preliminary data.</text>
</comment>
<organism evidence="3 4">
    <name type="scientific">Evansella tamaricis</name>
    <dbReference type="NCBI Taxonomy" id="2069301"/>
    <lineage>
        <taxon>Bacteria</taxon>
        <taxon>Bacillati</taxon>
        <taxon>Bacillota</taxon>
        <taxon>Bacilli</taxon>
        <taxon>Bacillales</taxon>
        <taxon>Bacillaceae</taxon>
        <taxon>Evansella</taxon>
    </lineage>
</organism>
<dbReference type="CDD" id="cd04492">
    <property type="entry name" value="YhaM_OBF_like"/>
    <property type="match status" value="1"/>
</dbReference>
<protein>
    <submittedName>
        <fullName evidence="3">3'-5' exoribonuclease YhaM</fullName>
    </submittedName>
</protein>
<evidence type="ECO:0000256" key="1">
    <source>
        <dbReference type="ARBA" id="ARBA00022801"/>
    </source>
</evidence>
<evidence type="ECO:0000313" key="3">
    <source>
        <dbReference type="EMBL" id="MBU9712656.1"/>
    </source>
</evidence>
<sequence length="319" mass="35984">MKRGINHHQVGDNVEMYLLIKQAKKGIASNGKPFLTLQLSDKSGEIEAKLWGVSPEDEVAFVSSVIVHIQGEIQEFRGMRQLKIKAIRPTSGMDQVKPSDFLQSAPLDPNDMLEKITQYIFEMRNPKIQRLTRHLVKKHQEAFLETPAATKNHHEFVSGLAYHVVSMLDLAKSIAGLYPSLDKDLLYAGVILHDMGKVRELSGPIVSQYTIEGKLLGHITMMVSEIGEAAKELEIEGEEVLVLQHLVLSHHGKSEWGSPKAPLIREAEILHMIDNIDAKMNMMDRALEHVAPGDFTERIFPMENRTLYKPTFHAKPLEF</sequence>
<reference evidence="3 4" key="1">
    <citation type="submission" date="2021-06" db="EMBL/GenBank/DDBJ databases">
        <title>Bacillus sp. RD4P76, an endophyte from a halophyte.</title>
        <authorList>
            <person name="Sun J.-Q."/>
        </authorList>
    </citation>
    <scope>NUCLEOTIDE SEQUENCE [LARGE SCALE GENOMIC DNA]</scope>
    <source>
        <strain evidence="3 4">CGMCC 1.15917</strain>
    </source>
</reference>
<dbReference type="CDD" id="cd00077">
    <property type="entry name" value="HDc"/>
    <property type="match status" value="1"/>
</dbReference>
<keyword evidence="1" id="KW-0378">Hydrolase</keyword>
<proteinExistence type="predicted"/>
<dbReference type="Proteomes" id="UP000784880">
    <property type="component" value="Unassembled WGS sequence"/>
</dbReference>
<dbReference type="PANTHER" id="PTHR37294">
    <property type="entry name" value="3'-5' EXORIBONUCLEASE YHAM"/>
    <property type="match status" value="1"/>
</dbReference>
<dbReference type="InterPro" id="IPR006674">
    <property type="entry name" value="HD_domain"/>
</dbReference>
<name>A0ABS6JGA2_9BACI</name>